<keyword evidence="3" id="KW-1185">Reference proteome</keyword>
<comment type="caution">
    <text evidence="2">The sequence shown here is derived from an EMBL/GenBank/DDBJ whole genome shotgun (WGS) entry which is preliminary data.</text>
</comment>
<dbReference type="EMBL" id="JAQQWE010000005">
    <property type="protein sequence ID" value="KAK7952796.1"/>
    <property type="molecule type" value="Genomic_DNA"/>
</dbReference>
<feature type="region of interest" description="Disordered" evidence="1">
    <location>
        <begin position="23"/>
        <end position="70"/>
    </location>
</feature>
<reference evidence="2 3" key="1">
    <citation type="submission" date="2023-01" db="EMBL/GenBank/DDBJ databases">
        <title>Analysis of 21 Apiospora genomes using comparative genomics revels a genus with tremendous synthesis potential of carbohydrate active enzymes and secondary metabolites.</title>
        <authorList>
            <person name="Sorensen T."/>
        </authorList>
    </citation>
    <scope>NUCLEOTIDE SEQUENCE [LARGE SCALE GENOMIC DNA]</scope>
    <source>
        <strain evidence="2 3">CBS 24483</strain>
    </source>
</reference>
<evidence type="ECO:0000256" key="1">
    <source>
        <dbReference type="SAM" id="MobiDB-lite"/>
    </source>
</evidence>
<protein>
    <submittedName>
        <fullName evidence="2">Uncharacterized protein</fullName>
    </submittedName>
</protein>
<name>A0ABR1QFN7_9PEZI</name>
<feature type="compositionally biased region" description="Basic and acidic residues" evidence="1">
    <location>
        <begin position="41"/>
        <end position="56"/>
    </location>
</feature>
<sequence length="70" mass="8070">MLIKRDGTICFGLAVVVPNRPTMSNNAQHYQQKQQKQCHQPKPEQYEAPKNEHKAENSVPSYQPEKETGY</sequence>
<accession>A0ABR1QFN7</accession>
<gene>
    <name evidence="2" type="ORF">PG986_008524</name>
</gene>
<proteinExistence type="predicted"/>
<dbReference type="RefSeq" id="XP_066700858.1">
    <property type="nucleotide sequence ID" value="XM_066844746.1"/>
</dbReference>
<evidence type="ECO:0000313" key="2">
    <source>
        <dbReference type="EMBL" id="KAK7952796.1"/>
    </source>
</evidence>
<organism evidence="2 3">
    <name type="scientific">Apiospora aurea</name>
    <dbReference type="NCBI Taxonomy" id="335848"/>
    <lineage>
        <taxon>Eukaryota</taxon>
        <taxon>Fungi</taxon>
        <taxon>Dikarya</taxon>
        <taxon>Ascomycota</taxon>
        <taxon>Pezizomycotina</taxon>
        <taxon>Sordariomycetes</taxon>
        <taxon>Xylariomycetidae</taxon>
        <taxon>Amphisphaeriales</taxon>
        <taxon>Apiosporaceae</taxon>
        <taxon>Apiospora</taxon>
    </lineage>
</organism>
<evidence type="ECO:0000313" key="3">
    <source>
        <dbReference type="Proteomes" id="UP001391051"/>
    </source>
</evidence>
<dbReference type="Proteomes" id="UP001391051">
    <property type="component" value="Unassembled WGS sequence"/>
</dbReference>
<feature type="compositionally biased region" description="Low complexity" evidence="1">
    <location>
        <begin position="28"/>
        <end position="40"/>
    </location>
</feature>
<dbReference type="GeneID" id="92077808"/>